<name>A0A2N5PHL3_MEDGN</name>
<dbReference type="GO" id="GO:0003676">
    <property type="term" value="F:nucleic acid binding"/>
    <property type="evidence" value="ECO:0007669"/>
    <property type="project" value="InterPro"/>
</dbReference>
<protein>
    <submittedName>
        <fullName evidence="5">Nuclease</fullName>
    </submittedName>
</protein>
<evidence type="ECO:0000259" key="4">
    <source>
        <dbReference type="SMART" id="SM00990"/>
    </source>
</evidence>
<dbReference type="AlphaFoldDB" id="A0A2N5PHL3"/>
<sequence>MREREIERKLVSAVKSRGGICPKFVSPGFDGMPDRVVLLPHGKFGFVEVKRPGEKPRPLQIARHRLLRKLGFLVFVLDGEEQIGGMIDEIQSA</sequence>
<evidence type="ECO:0000256" key="3">
    <source>
        <dbReference type="ARBA" id="ARBA00022801"/>
    </source>
</evidence>
<dbReference type="Proteomes" id="UP000235093">
    <property type="component" value="Unassembled WGS sequence"/>
</dbReference>
<keyword evidence="3" id="KW-0378">Hydrolase</keyword>
<organism evidence="5 6">
    <name type="scientific">Mediterraneibacter gnavus</name>
    <name type="common">Ruminococcus gnavus</name>
    <dbReference type="NCBI Taxonomy" id="33038"/>
    <lineage>
        <taxon>Bacteria</taxon>
        <taxon>Bacillati</taxon>
        <taxon>Bacillota</taxon>
        <taxon>Clostridia</taxon>
        <taxon>Lachnospirales</taxon>
        <taxon>Lachnospiraceae</taxon>
        <taxon>Mediterraneibacter</taxon>
    </lineage>
</organism>
<dbReference type="Pfam" id="PF08774">
    <property type="entry name" value="VRR_NUC"/>
    <property type="match status" value="1"/>
</dbReference>
<dbReference type="GO" id="GO:0016788">
    <property type="term" value="F:hydrolase activity, acting on ester bonds"/>
    <property type="evidence" value="ECO:0007669"/>
    <property type="project" value="InterPro"/>
</dbReference>
<dbReference type="GO" id="GO:0004518">
    <property type="term" value="F:nuclease activity"/>
    <property type="evidence" value="ECO:0007669"/>
    <property type="project" value="UniProtKB-KW"/>
</dbReference>
<feature type="domain" description="VRR-NUC" evidence="4">
    <location>
        <begin position="1"/>
        <end position="81"/>
    </location>
</feature>
<gene>
    <name evidence="5" type="ORF">CDL23_09405</name>
</gene>
<comment type="caution">
    <text evidence="5">The sequence shown here is derived from an EMBL/GenBank/DDBJ whole genome shotgun (WGS) entry which is preliminary data.</text>
</comment>
<dbReference type="RefSeq" id="WP_101884037.1">
    <property type="nucleotide sequence ID" value="NZ_JAPRAW010000006.1"/>
</dbReference>
<keyword evidence="2" id="KW-0540">Nuclease</keyword>
<evidence type="ECO:0000313" key="5">
    <source>
        <dbReference type="EMBL" id="PLT74636.1"/>
    </source>
</evidence>
<dbReference type="InterPro" id="IPR011856">
    <property type="entry name" value="tRNA_endonuc-like_dom_sf"/>
</dbReference>
<evidence type="ECO:0000256" key="2">
    <source>
        <dbReference type="ARBA" id="ARBA00022722"/>
    </source>
</evidence>
<dbReference type="SMART" id="SM00990">
    <property type="entry name" value="VRR_NUC"/>
    <property type="match status" value="1"/>
</dbReference>
<dbReference type="EMBL" id="NIHT01000013">
    <property type="protein sequence ID" value="PLT74636.1"/>
    <property type="molecule type" value="Genomic_DNA"/>
</dbReference>
<proteinExistence type="predicted"/>
<comment type="cofactor">
    <cofactor evidence="1">
        <name>Mg(2+)</name>
        <dbReference type="ChEBI" id="CHEBI:18420"/>
    </cofactor>
</comment>
<accession>A0A2N5PHL3</accession>
<dbReference type="Gene3D" id="3.40.1350.10">
    <property type="match status" value="1"/>
</dbReference>
<evidence type="ECO:0000256" key="1">
    <source>
        <dbReference type="ARBA" id="ARBA00001946"/>
    </source>
</evidence>
<dbReference type="InterPro" id="IPR014883">
    <property type="entry name" value="VRR_NUC"/>
</dbReference>
<reference evidence="5 6" key="1">
    <citation type="journal article" date="2017" name="Genome Med.">
        <title>A novel Ruminococcus gnavus clade enriched in inflammatory bowel disease patients.</title>
        <authorList>
            <person name="Hall A.B."/>
            <person name="Yassour M."/>
            <person name="Sauk J."/>
            <person name="Garner A."/>
            <person name="Jiang X."/>
            <person name="Arthur T."/>
            <person name="Lagoudas G.K."/>
            <person name="Vatanen T."/>
            <person name="Fornelos N."/>
            <person name="Wilson R."/>
            <person name="Bertha M."/>
            <person name="Cohen M."/>
            <person name="Garber J."/>
            <person name="Khalili H."/>
            <person name="Gevers D."/>
            <person name="Ananthakrishnan A.N."/>
            <person name="Kugathasan S."/>
            <person name="Lander E.S."/>
            <person name="Blainey P."/>
            <person name="Vlamakis H."/>
            <person name="Xavier R.J."/>
            <person name="Huttenhower C."/>
        </authorList>
    </citation>
    <scope>NUCLEOTIDE SEQUENCE [LARGE SCALE GENOMIC DNA]</scope>
    <source>
        <strain evidence="5 6">RJX1125</strain>
    </source>
</reference>
<evidence type="ECO:0000313" key="6">
    <source>
        <dbReference type="Proteomes" id="UP000235093"/>
    </source>
</evidence>